<evidence type="ECO:0000313" key="2">
    <source>
        <dbReference type="Proteomes" id="UP000029221"/>
    </source>
</evidence>
<dbReference type="eggNOG" id="COG1401">
    <property type="taxonomic scope" value="Bacteria"/>
</dbReference>
<comment type="caution">
    <text evidence="1">The sequence shown here is derived from an EMBL/GenBank/DDBJ whole genome shotgun (WGS) entry which is preliminary data.</text>
</comment>
<dbReference type="EMBL" id="BBML01000001">
    <property type="protein sequence ID" value="GAK95505.1"/>
    <property type="molecule type" value="Genomic_DNA"/>
</dbReference>
<protein>
    <submittedName>
        <fullName evidence="1">Uncharacterized protein</fullName>
    </submittedName>
</protein>
<organism evidence="1 2">
    <name type="scientific">Nonlabens tegetincola</name>
    <dbReference type="NCBI Taxonomy" id="323273"/>
    <lineage>
        <taxon>Bacteria</taxon>
        <taxon>Pseudomonadati</taxon>
        <taxon>Bacteroidota</taxon>
        <taxon>Flavobacteriia</taxon>
        <taxon>Flavobacteriales</taxon>
        <taxon>Flavobacteriaceae</taxon>
        <taxon>Nonlabens</taxon>
    </lineage>
</organism>
<keyword evidence="2" id="KW-1185">Reference proteome</keyword>
<proteinExistence type="predicted"/>
<dbReference type="Proteomes" id="UP000029221">
    <property type="component" value="Unassembled WGS sequence"/>
</dbReference>
<dbReference type="AlphaFoldDB" id="A0A090PXP2"/>
<evidence type="ECO:0000313" key="1">
    <source>
        <dbReference type="EMBL" id="GAK95505.1"/>
    </source>
</evidence>
<gene>
    <name evidence="1" type="ORF">JCM19294_2287</name>
</gene>
<reference evidence="1" key="1">
    <citation type="journal article" date="2014" name="Genome Announc.">
        <title>Draft Genome Sequences of Marine Flavobacterium Nonlabens Strains NR17, NR24, NR27, NR32, NR33, and Ara13.</title>
        <authorList>
            <person name="Nakanishi M."/>
            <person name="Meirelles P."/>
            <person name="Suzuki R."/>
            <person name="Takatani N."/>
            <person name="Mino S."/>
            <person name="Suda W."/>
            <person name="Oshima K."/>
            <person name="Hattori M."/>
            <person name="Ohkuma M."/>
            <person name="Hosokawa M."/>
            <person name="Miyashita K."/>
            <person name="Thompson F.L."/>
            <person name="Niwa A."/>
            <person name="Sawabe T."/>
            <person name="Sawabe T."/>
        </authorList>
    </citation>
    <scope>NUCLEOTIDE SEQUENCE [LARGE SCALE GENOMIC DNA]</scope>
    <source>
        <strain evidence="1">JCM 19294</strain>
    </source>
</reference>
<sequence length="231" mass="27585">MAFNPKGITEKHVLQAIDKIEKEQITLIKSTRWLVEINNSTYPPKEVMRYAHQQLNGYKVWEYGGGHATNKFLERMRFKIIDTHKNGIDVLIEKYKNEIQKTHLKDERYKWQLLSEYGGRPNLNEENLLEEIKSIDYSNLLYAMSKAVMRHLLAERPEEIRLLFKMLFDETIDLNTRVKSFNEKTLTLYRSLGETLQHHQDERSMATYLTFFIRISTHFISTLFIKNYVKY</sequence>
<name>A0A090PXP2_9FLAO</name>
<dbReference type="RefSeq" id="WP_042276050.1">
    <property type="nucleotide sequence ID" value="NZ_BBML01000001.1"/>
</dbReference>
<accession>A0A090PXP2</accession>